<evidence type="ECO:0000256" key="4">
    <source>
        <dbReference type="SAM" id="SignalP"/>
    </source>
</evidence>
<dbReference type="PANTHER" id="PTHR45947">
    <property type="entry name" value="SULFOQUINOVOSYL TRANSFERASE SQD2"/>
    <property type="match status" value="1"/>
</dbReference>
<keyword evidence="3" id="KW-0472">Membrane</keyword>
<feature type="transmembrane region" description="Helical" evidence="3">
    <location>
        <begin position="249"/>
        <end position="272"/>
    </location>
</feature>
<keyword evidence="8" id="KW-1185">Reference proteome</keyword>
<feature type="transmembrane region" description="Helical" evidence="3">
    <location>
        <begin position="103"/>
        <end position="122"/>
    </location>
</feature>
<evidence type="ECO:0000259" key="6">
    <source>
        <dbReference type="Pfam" id="PF13439"/>
    </source>
</evidence>
<evidence type="ECO:0000313" key="8">
    <source>
        <dbReference type="Proteomes" id="UP000533598"/>
    </source>
</evidence>
<reference evidence="7 8" key="1">
    <citation type="submission" date="2020-08" db="EMBL/GenBank/DDBJ databases">
        <title>Sequencing the genomes of 1000 actinobacteria strains.</title>
        <authorList>
            <person name="Klenk H.-P."/>
        </authorList>
    </citation>
    <scope>NUCLEOTIDE SEQUENCE [LARGE SCALE GENOMIC DNA]</scope>
    <source>
        <strain evidence="7 8">DSM 44230</strain>
    </source>
</reference>
<feature type="transmembrane region" description="Helical" evidence="3">
    <location>
        <begin position="65"/>
        <end position="91"/>
    </location>
</feature>
<keyword evidence="1" id="KW-0328">Glycosyltransferase</keyword>
<keyword evidence="3" id="KW-0812">Transmembrane</keyword>
<dbReference type="PANTHER" id="PTHR45947:SF3">
    <property type="entry name" value="SULFOQUINOVOSYL TRANSFERASE SQD2"/>
    <property type="match status" value="1"/>
</dbReference>
<feature type="transmembrane region" description="Helical" evidence="3">
    <location>
        <begin position="134"/>
        <end position="153"/>
    </location>
</feature>
<dbReference type="InterPro" id="IPR028098">
    <property type="entry name" value="Glyco_trans_4-like_N"/>
</dbReference>
<evidence type="ECO:0000259" key="5">
    <source>
        <dbReference type="Pfam" id="PF00534"/>
    </source>
</evidence>
<feature type="transmembrane region" description="Helical" evidence="3">
    <location>
        <begin position="191"/>
        <end position="210"/>
    </location>
</feature>
<gene>
    <name evidence="7" type="ORF">HNR67_006501</name>
</gene>
<accession>A0A7W7CFS0</accession>
<name>A0A7W7CFS0_9PSEU</name>
<dbReference type="InterPro" id="IPR050194">
    <property type="entry name" value="Glycosyltransferase_grp1"/>
</dbReference>
<keyword evidence="3" id="KW-1133">Transmembrane helix</keyword>
<feature type="domain" description="Glycosyl transferase family 1" evidence="5">
    <location>
        <begin position="500"/>
        <end position="650"/>
    </location>
</feature>
<dbReference type="RefSeq" id="WP_185006142.1">
    <property type="nucleotide sequence ID" value="NZ_BAAAUI010000005.1"/>
</dbReference>
<feature type="chain" id="PRO_5038831329" evidence="4">
    <location>
        <begin position="20"/>
        <end position="685"/>
    </location>
</feature>
<sequence>MIPLAVLLALLAACLFAAAVSLQHSAVRGHDAGGELTLRGLAGTVRSRGWLTGTGFAILGSGLHVLALALAPMVIVQPLGVLSLVLTVVFTARARRQPIAPPVRLAVFAVCGGVFGFVALAVSPAVVTSVVVPGAVHLAALGALLVAVVGLRVRGQGRCAVLAASAAVLFGLGSVLTKSATGQLFTADPQWGGLLFAAEAGLLLAVGGWVMHQAYAAGPTAVVVGAITVLDPLTAVSTGLLLYGEAAYLTPATAVGQAALALLAVGGVVVLARSVPDQREVAAPEEQVMPARRTGSGLRIVLGADTFPPDVNGAANFAGRLAHGLAGRGHDVHVICPSPTGEPGTVTDGGITIHHLPSVRTPFHPDFRISLPWQTRKAADLLAGLDPDVVHVQSHFPVGRAVLRAATARQVPTVATNHFMPENLFGYLKIPAALRRSLARLGWRDLVRVYREAGIVTAPTPRAVNLLTANHFPGKPRAISCGIDIEHYAAPRVAKSTVDTSVLFVGRLDAEKNVHELIHAVSRIPGLRAELVGDGFCRTRLESLAAELGVTDRVRFHGVVSDEDLVQAYRRNDIFCMPGTAELQSLATMEAMAAGLPVVAADAMALPHLVHPGVNGHLYPPADLDALTGHLAELAADPDQRAAMGEASEKLITRHALEATLATFEQVYAELVRPHAPTPVLTGAA</sequence>
<dbReference type="Proteomes" id="UP000533598">
    <property type="component" value="Unassembled WGS sequence"/>
</dbReference>
<feature type="signal peptide" evidence="4">
    <location>
        <begin position="1"/>
        <end position="19"/>
    </location>
</feature>
<dbReference type="AlphaFoldDB" id="A0A7W7CFS0"/>
<dbReference type="Gene3D" id="3.40.50.2000">
    <property type="entry name" value="Glycogen Phosphorylase B"/>
    <property type="match status" value="2"/>
</dbReference>
<comment type="caution">
    <text evidence="7">The sequence shown here is derived from an EMBL/GenBank/DDBJ whole genome shotgun (WGS) entry which is preliminary data.</text>
</comment>
<dbReference type="GO" id="GO:0016758">
    <property type="term" value="F:hexosyltransferase activity"/>
    <property type="evidence" value="ECO:0007669"/>
    <property type="project" value="TreeGrafter"/>
</dbReference>
<evidence type="ECO:0000256" key="3">
    <source>
        <dbReference type="SAM" id="Phobius"/>
    </source>
</evidence>
<evidence type="ECO:0000256" key="2">
    <source>
        <dbReference type="ARBA" id="ARBA00022679"/>
    </source>
</evidence>
<feature type="transmembrane region" description="Helical" evidence="3">
    <location>
        <begin position="160"/>
        <end position="179"/>
    </location>
</feature>
<keyword evidence="4" id="KW-0732">Signal</keyword>
<dbReference type="Pfam" id="PF13439">
    <property type="entry name" value="Glyco_transf_4"/>
    <property type="match status" value="1"/>
</dbReference>
<dbReference type="GO" id="GO:1901137">
    <property type="term" value="P:carbohydrate derivative biosynthetic process"/>
    <property type="evidence" value="ECO:0007669"/>
    <property type="project" value="UniProtKB-ARBA"/>
</dbReference>
<feature type="transmembrane region" description="Helical" evidence="3">
    <location>
        <begin position="222"/>
        <end position="243"/>
    </location>
</feature>
<proteinExistence type="predicted"/>
<organism evidence="7 8">
    <name type="scientific">Crossiella cryophila</name>
    <dbReference type="NCBI Taxonomy" id="43355"/>
    <lineage>
        <taxon>Bacteria</taxon>
        <taxon>Bacillati</taxon>
        <taxon>Actinomycetota</taxon>
        <taxon>Actinomycetes</taxon>
        <taxon>Pseudonocardiales</taxon>
        <taxon>Pseudonocardiaceae</taxon>
        <taxon>Crossiella</taxon>
    </lineage>
</organism>
<keyword evidence="2 7" id="KW-0808">Transferase</keyword>
<dbReference type="SUPFAM" id="SSF53756">
    <property type="entry name" value="UDP-Glycosyltransferase/glycogen phosphorylase"/>
    <property type="match status" value="1"/>
</dbReference>
<protein>
    <submittedName>
        <fullName evidence="7">Glycosyltransferase involved in cell wall biosynthesis</fullName>
    </submittedName>
</protein>
<evidence type="ECO:0000313" key="7">
    <source>
        <dbReference type="EMBL" id="MBB4680383.1"/>
    </source>
</evidence>
<dbReference type="Pfam" id="PF00534">
    <property type="entry name" value="Glycos_transf_1"/>
    <property type="match status" value="1"/>
</dbReference>
<feature type="domain" description="Glycosyltransferase subfamily 4-like N-terminal" evidence="6">
    <location>
        <begin position="311"/>
        <end position="486"/>
    </location>
</feature>
<dbReference type="EMBL" id="JACHMH010000001">
    <property type="protein sequence ID" value="MBB4680383.1"/>
    <property type="molecule type" value="Genomic_DNA"/>
</dbReference>
<evidence type="ECO:0000256" key="1">
    <source>
        <dbReference type="ARBA" id="ARBA00022676"/>
    </source>
</evidence>
<dbReference type="InterPro" id="IPR001296">
    <property type="entry name" value="Glyco_trans_1"/>
</dbReference>